<keyword evidence="3" id="KW-0862">Zinc</keyword>
<dbReference type="Gene3D" id="3.40.720.10">
    <property type="entry name" value="Alkaline Phosphatase, subunit A"/>
    <property type="match status" value="2"/>
</dbReference>
<evidence type="ECO:0000256" key="5">
    <source>
        <dbReference type="SAM" id="SignalP"/>
    </source>
</evidence>
<dbReference type="PANTHER" id="PTHR11596">
    <property type="entry name" value="ALKALINE PHOSPHATASE"/>
    <property type="match status" value="1"/>
</dbReference>
<feature type="binding site" evidence="3">
    <location>
        <position position="282"/>
    </location>
    <ligand>
        <name>Zn(2+)</name>
        <dbReference type="ChEBI" id="CHEBI:29105"/>
        <label>2</label>
    </ligand>
</feature>
<accession>A0A9D1CVY4</accession>
<feature type="binding site" evidence="3">
    <location>
        <position position="39"/>
    </location>
    <ligand>
        <name>Zn(2+)</name>
        <dbReference type="ChEBI" id="CHEBI:29105"/>
        <label>2</label>
    </ligand>
</feature>
<dbReference type="GO" id="GO:0046872">
    <property type="term" value="F:metal ion binding"/>
    <property type="evidence" value="ECO:0007669"/>
    <property type="project" value="UniProtKB-KW"/>
</dbReference>
<evidence type="ECO:0000256" key="3">
    <source>
        <dbReference type="PIRSR" id="PIRSR601952-2"/>
    </source>
</evidence>
<dbReference type="AlphaFoldDB" id="A0A9D1CVY4"/>
<dbReference type="InterPro" id="IPR001952">
    <property type="entry name" value="Alkaline_phosphatase"/>
</dbReference>
<feature type="binding site" evidence="3">
    <location>
        <position position="453"/>
    </location>
    <ligand>
        <name>Zn(2+)</name>
        <dbReference type="ChEBI" id="CHEBI:29105"/>
        <label>2</label>
    </ligand>
</feature>
<dbReference type="EMBL" id="DVFZ01000037">
    <property type="protein sequence ID" value="HIQ82221.1"/>
    <property type="molecule type" value="Genomic_DNA"/>
</dbReference>
<evidence type="ECO:0000256" key="4">
    <source>
        <dbReference type="RuleBase" id="RU003946"/>
    </source>
</evidence>
<keyword evidence="3" id="KW-0460">Magnesium</keyword>
<dbReference type="CDD" id="cd16012">
    <property type="entry name" value="ALP"/>
    <property type="match status" value="1"/>
</dbReference>
<dbReference type="Proteomes" id="UP000824260">
    <property type="component" value="Unassembled WGS sequence"/>
</dbReference>
<dbReference type="PRINTS" id="PR00113">
    <property type="entry name" value="ALKPHPHTASE"/>
</dbReference>
<organism evidence="6 7">
    <name type="scientific">Candidatus Pullichristensenella stercorigallinarum</name>
    <dbReference type="NCBI Taxonomy" id="2840909"/>
    <lineage>
        <taxon>Bacteria</taxon>
        <taxon>Bacillati</taxon>
        <taxon>Bacillota</taxon>
        <taxon>Clostridia</taxon>
        <taxon>Candidatus Pullichristensenella</taxon>
    </lineage>
</organism>
<feature type="binding site" evidence="3">
    <location>
        <position position="325"/>
    </location>
    <ligand>
        <name>Zn(2+)</name>
        <dbReference type="ChEBI" id="CHEBI:29105"/>
        <label>2</label>
    </ligand>
</feature>
<feature type="binding site" evidence="3">
    <location>
        <position position="39"/>
    </location>
    <ligand>
        <name>Mg(2+)</name>
        <dbReference type="ChEBI" id="CHEBI:18420"/>
    </ligand>
</feature>
<dbReference type="Pfam" id="PF00245">
    <property type="entry name" value="Alk_phosphatase"/>
    <property type="match status" value="1"/>
</dbReference>
<feature type="binding site" evidence="3">
    <location>
        <position position="277"/>
    </location>
    <ligand>
        <name>Mg(2+)</name>
        <dbReference type="ChEBI" id="CHEBI:18420"/>
    </ligand>
</feature>
<dbReference type="InterPro" id="IPR017850">
    <property type="entry name" value="Alkaline_phosphatase_core_sf"/>
</dbReference>
<comment type="cofactor">
    <cofactor evidence="3">
        <name>Zn(2+)</name>
        <dbReference type="ChEBI" id="CHEBI:29105"/>
    </cofactor>
    <text evidence="3">Binds 2 Zn(2+) ions.</text>
</comment>
<evidence type="ECO:0000313" key="6">
    <source>
        <dbReference type="EMBL" id="HIQ82221.1"/>
    </source>
</evidence>
<proteinExistence type="inferred from homology"/>
<name>A0A9D1CVY4_9FIRM</name>
<reference evidence="6" key="1">
    <citation type="submission" date="2020-10" db="EMBL/GenBank/DDBJ databases">
        <authorList>
            <person name="Gilroy R."/>
        </authorList>
    </citation>
    <scope>NUCLEOTIDE SEQUENCE</scope>
    <source>
        <strain evidence="6">ChiSjej6B24-2974</strain>
    </source>
</reference>
<comment type="cofactor">
    <cofactor evidence="3">
        <name>Mg(2+)</name>
        <dbReference type="ChEBI" id="CHEBI:18420"/>
    </cofactor>
    <text evidence="3">Binds 1 Mg(2+) ion.</text>
</comment>
<feature type="binding site" evidence="3">
    <location>
        <position position="326"/>
    </location>
    <ligand>
        <name>Zn(2+)</name>
        <dbReference type="ChEBI" id="CHEBI:29105"/>
        <label>2</label>
    </ligand>
</feature>
<feature type="chain" id="PRO_5038363970" evidence="5">
    <location>
        <begin position="23"/>
        <end position="493"/>
    </location>
</feature>
<dbReference type="PANTHER" id="PTHR11596:SF5">
    <property type="entry name" value="ALKALINE PHOSPHATASE"/>
    <property type="match status" value="1"/>
</dbReference>
<dbReference type="GO" id="GO:0004035">
    <property type="term" value="F:alkaline phosphatase activity"/>
    <property type="evidence" value="ECO:0007669"/>
    <property type="project" value="TreeGrafter"/>
</dbReference>
<gene>
    <name evidence="6" type="ORF">IAA52_03880</name>
</gene>
<evidence type="ECO:0000256" key="1">
    <source>
        <dbReference type="ARBA" id="ARBA00022553"/>
    </source>
</evidence>
<feature type="active site" description="Phosphoserine intermediate" evidence="2">
    <location>
        <position position="92"/>
    </location>
</feature>
<evidence type="ECO:0000313" key="7">
    <source>
        <dbReference type="Proteomes" id="UP000824260"/>
    </source>
</evidence>
<keyword evidence="3" id="KW-0479">Metal-binding</keyword>
<reference evidence="6" key="2">
    <citation type="journal article" date="2021" name="PeerJ">
        <title>Extensive microbial diversity within the chicken gut microbiome revealed by metagenomics and culture.</title>
        <authorList>
            <person name="Gilroy R."/>
            <person name="Ravi A."/>
            <person name="Getino M."/>
            <person name="Pursley I."/>
            <person name="Horton D.L."/>
            <person name="Alikhan N.F."/>
            <person name="Baker D."/>
            <person name="Gharbi K."/>
            <person name="Hall N."/>
            <person name="Watson M."/>
            <person name="Adriaenssens E.M."/>
            <person name="Foster-Nyarko E."/>
            <person name="Jarju S."/>
            <person name="Secka A."/>
            <person name="Antonio M."/>
            <person name="Oren A."/>
            <person name="Chaudhuri R.R."/>
            <person name="La Ragione R."/>
            <person name="Hildebrand F."/>
            <person name="Pallen M.J."/>
        </authorList>
    </citation>
    <scope>NUCLEOTIDE SEQUENCE</scope>
    <source>
        <strain evidence="6">ChiSjej6B24-2974</strain>
    </source>
</reference>
<comment type="similarity">
    <text evidence="4">Belongs to the alkaline phosphatase family.</text>
</comment>
<sequence>MKRLFAALLVLALFVCAVPAMAEETAATTPKYVFMFIGDGMGNPQVTATQYYLGALQNPDSELPVPASLSFTGFENVGLMTTYDASSFCPDSASTATSMASGNKTLSGVLNYNVDLTESFKLITEYAKEAGKKVGVISSVSLDHATPAAYYAKSESRNEYYDIALQGVTGTTLDFLGGGTFLQPDGEDGAQENLFTLAEQNGFTVVDTEEEYAALNSESGRTLAINPDIAEDSAMMYEIDRIRHAAEGDESMSLADMVEAGISVLDNDEEGFFLMTEGGKIDWSCHANDAMTSIMDTIALSDAVQVAIDFAAEHPDETLIIVTADHETGGMTIGFATTAYDTHFNYLQNQTISWVQFDDVINELRANEATFEDALAEIEKYYGLTTTEGQDLTLTEAEIESLQAAFELSMLPAEERVLGEEEALLYGGYEPLSMAVCHIMNNKAGLSFTSYAHTGLQIPVYAMGVGAENFAGLYDNTDIFTKTMAAMGLQADA</sequence>
<feature type="binding site" evidence="3">
    <location>
        <position position="146"/>
    </location>
    <ligand>
        <name>Mg(2+)</name>
        <dbReference type="ChEBI" id="CHEBI:18420"/>
    </ligand>
</feature>
<feature type="binding site" evidence="3">
    <location>
        <position position="144"/>
    </location>
    <ligand>
        <name>Mg(2+)</name>
        <dbReference type="ChEBI" id="CHEBI:18420"/>
    </ligand>
</feature>
<evidence type="ECO:0000256" key="2">
    <source>
        <dbReference type="PIRSR" id="PIRSR601952-1"/>
    </source>
</evidence>
<feature type="signal peptide" evidence="5">
    <location>
        <begin position="1"/>
        <end position="22"/>
    </location>
</feature>
<feature type="binding site" evidence="3">
    <location>
        <position position="286"/>
    </location>
    <ligand>
        <name>Zn(2+)</name>
        <dbReference type="ChEBI" id="CHEBI:29105"/>
        <label>2</label>
    </ligand>
</feature>
<dbReference type="SUPFAM" id="SSF53649">
    <property type="entry name" value="Alkaline phosphatase-like"/>
    <property type="match status" value="1"/>
</dbReference>
<protein>
    <submittedName>
        <fullName evidence="6">Alkaline phosphatase</fullName>
    </submittedName>
</protein>
<comment type="caution">
    <text evidence="6">The sequence shown here is derived from an EMBL/GenBank/DDBJ whole genome shotgun (WGS) entry which is preliminary data.</text>
</comment>
<keyword evidence="5" id="KW-0732">Signal</keyword>
<keyword evidence="1" id="KW-0597">Phosphoprotein</keyword>
<dbReference type="SMART" id="SM00098">
    <property type="entry name" value="alkPPc"/>
    <property type="match status" value="1"/>
</dbReference>